<reference evidence="1 2" key="1">
    <citation type="submission" date="2019-10" db="EMBL/GenBank/DDBJ databases">
        <title>Characterization of a new Citrobacter species.</title>
        <authorList>
            <person name="Goncalves Ribeiro T."/>
            <person name="Izdebski R."/>
            <person name="Urbanowicz P."/>
            <person name="Carmeli Y."/>
            <person name="Gniadkowski M."/>
            <person name="Peixe L."/>
        </authorList>
    </citation>
    <scope>NUCLEOTIDE SEQUENCE [LARGE SCALE GENOMIC DNA]</scope>
    <source>
        <strain evidence="1 2">NMI7905_11</strain>
    </source>
</reference>
<name>A0A6L5EBN0_9ENTR</name>
<sequence>MNIQCYNLVFREREWWILVRVKFWKAPRKRKSHCGDHFFPACRRCMLFEKYSPLIYWRYM</sequence>
<dbReference type="EMBL" id="WHIY01000013">
    <property type="protein sequence ID" value="MPQ52862.1"/>
    <property type="molecule type" value="Genomic_DNA"/>
</dbReference>
<protein>
    <submittedName>
        <fullName evidence="1">Uncharacterized protein</fullName>
    </submittedName>
</protein>
<dbReference type="Proteomes" id="UP000475079">
    <property type="component" value="Unassembled WGS sequence"/>
</dbReference>
<organism evidence="1 2">
    <name type="scientific">Citrobacter telavivensis</name>
    <dbReference type="NCBI Taxonomy" id="2653932"/>
    <lineage>
        <taxon>Bacteria</taxon>
        <taxon>Pseudomonadati</taxon>
        <taxon>Pseudomonadota</taxon>
        <taxon>Gammaproteobacteria</taxon>
        <taxon>Enterobacterales</taxon>
        <taxon>Enterobacteriaceae</taxon>
        <taxon>Citrobacter</taxon>
    </lineage>
</organism>
<comment type="caution">
    <text evidence="1">The sequence shown here is derived from an EMBL/GenBank/DDBJ whole genome shotgun (WGS) entry which is preliminary data.</text>
</comment>
<evidence type="ECO:0000313" key="1">
    <source>
        <dbReference type="EMBL" id="MPQ52862.1"/>
    </source>
</evidence>
<accession>A0A6L5EBN0</accession>
<dbReference type="AlphaFoldDB" id="A0A6L5EBN0"/>
<evidence type="ECO:0000313" key="2">
    <source>
        <dbReference type="Proteomes" id="UP000475079"/>
    </source>
</evidence>
<gene>
    <name evidence="1" type="ORF">GBB84_18350</name>
</gene>
<keyword evidence="2" id="KW-1185">Reference proteome</keyword>
<proteinExistence type="predicted"/>